<evidence type="ECO:0000256" key="2">
    <source>
        <dbReference type="ARBA" id="ARBA00008432"/>
    </source>
</evidence>
<protein>
    <recommendedName>
        <fullName evidence="8">Nitrate/nitrite transporter</fullName>
    </recommendedName>
</protein>
<comment type="caution">
    <text evidence="9">The sequence shown here is derived from an EMBL/GenBank/DDBJ whole genome shotgun (WGS) entry which is preliminary data.</text>
</comment>
<name>R4G5I1_9BACL</name>
<dbReference type="Proteomes" id="UP000013057">
    <property type="component" value="Unassembled WGS sequence"/>
</dbReference>
<organism evidence="9 10">
    <name type="scientific">Anoxybacillus flavithermus NBRC 109594</name>
    <dbReference type="NCBI Taxonomy" id="1315967"/>
    <lineage>
        <taxon>Bacteria</taxon>
        <taxon>Bacillati</taxon>
        <taxon>Bacillota</taxon>
        <taxon>Bacilli</taxon>
        <taxon>Bacillales</taxon>
        <taxon>Anoxybacillaceae</taxon>
        <taxon>Anoxybacillus</taxon>
    </lineage>
</organism>
<evidence type="ECO:0000256" key="3">
    <source>
        <dbReference type="ARBA" id="ARBA00022448"/>
    </source>
</evidence>
<feature type="transmembrane region" description="Helical" evidence="8">
    <location>
        <begin position="240"/>
        <end position="258"/>
    </location>
</feature>
<dbReference type="AlphaFoldDB" id="R4G5I1"/>
<feature type="transmembrane region" description="Helical" evidence="8">
    <location>
        <begin position="128"/>
        <end position="148"/>
    </location>
</feature>
<keyword evidence="3 8" id="KW-0813">Transport</keyword>
<keyword evidence="5 8" id="KW-1133">Transmembrane helix</keyword>
<feature type="transmembrane region" description="Helical" evidence="8">
    <location>
        <begin position="62"/>
        <end position="86"/>
    </location>
</feature>
<dbReference type="PANTHER" id="PTHR23515">
    <property type="entry name" value="HIGH-AFFINITY NITRATE TRANSPORTER 2.3"/>
    <property type="match status" value="1"/>
</dbReference>
<dbReference type="EMBL" id="BARH01000001">
    <property type="protein sequence ID" value="GAC89767.1"/>
    <property type="molecule type" value="Genomic_DNA"/>
</dbReference>
<dbReference type="GO" id="GO:0015112">
    <property type="term" value="F:nitrate transmembrane transporter activity"/>
    <property type="evidence" value="ECO:0007669"/>
    <property type="project" value="UniProtKB-UniRule"/>
</dbReference>
<accession>R4G5I1</accession>
<dbReference type="SUPFAM" id="SSF103473">
    <property type="entry name" value="MFS general substrate transporter"/>
    <property type="match status" value="1"/>
</dbReference>
<comment type="similarity">
    <text evidence="2 8">Belongs to the major facilitator superfamily. Nitrate/nitrite porter (TC 2.A.1.8) family.</text>
</comment>
<evidence type="ECO:0000256" key="8">
    <source>
        <dbReference type="RuleBase" id="RU366033"/>
    </source>
</evidence>
<dbReference type="InterPro" id="IPR036259">
    <property type="entry name" value="MFS_trans_sf"/>
</dbReference>
<comment type="subcellular location">
    <subcellularLocation>
        <location evidence="1 8">Cell membrane</location>
        <topology evidence="1 8">Multi-pass membrane protein</topology>
    </subcellularLocation>
</comment>
<feature type="transmembrane region" description="Helical" evidence="8">
    <location>
        <begin position="154"/>
        <end position="176"/>
    </location>
</feature>
<dbReference type="InterPro" id="IPR004737">
    <property type="entry name" value="NO3_transporter_NarK/NarU-like"/>
</dbReference>
<dbReference type="CDD" id="cd17341">
    <property type="entry name" value="MFS_NRT2_like"/>
    <property type="match status" value="1"/>
</dbReference>
<feature type="transmembrane region" description="Helical" evidence="8">
    <location>
        <begin position="197"/>
        <end position="220"/>
    </location>
</feature>
<dbReference type="InterPro" id="IPR011701">
    <property type="entry name" value="MFS"/>
</dbReference>
<dbReference type="GO" id="GO:0005886">
    <property type="term" value="C:plasma membrane"/>
    <property type="evidence" value="ECO:0007669"/>
    <property type="project" value="UniProtKB-SubCell"/>
</dbReference>
<keyword evidence="4 8" id="KW-0812">Transmembrane</keyword>
<dbReference type="GO" id="GO:0015113">
    <property type="term" value="F:nitrite transmembrane transporter activity"/>
    <property type="evidence" value="ECO:0007669"/>
    <property type="project" value="InterPro"/>
</dbReference>
<feature type="transmembrane region" description="Helical" evidence="8">
    <location>
        <begin position="279"/>
        <end position="300"/>
    </location>
</feature>
<gene>
    <name evidence="9" type="ORF">KN10_0203</name>
</gene>
<feature type="transmembrane region" description="Helical" evidence="8">
    <location>
        <begin position="342"/>
        <end position="360"/>
    </location>
</feature>
<keyword evidence="8" id="KW-1003">Cell membrane</keyword>
<dbReference type="Gene3D" id="1.20.1250.20">
    <property type="entry name" value="MFS general substrate transporter like domains"/>
    <property type="match status" value="1"/>
</dbReference>
<reference evidence="10" key="1">
    <citation type="journal article" date="2013" name="Genome">
        <title>Draft Genome Sequence of a Thermophilic Member of the Bacillaceae, Anoxybacillus flavithermus Strain Kn10, Isolated from the Kan-nawa Hot Spring in Japan.</title>
        <authorList>
            <person name="Matsutani M."/>
            <person name="Shirakihara Y."/>
            <person name="Imada K."/>
            <person name="Yakushi T."/>
            <person name="Matsushita K."/>
        </authorList>
    </citation>
    <scope>NUCLEOTIDE SEQUENCE [LARGE SCALE GENOMIC DNA]</scope>
    <source>
        <strain evidence="10">NBRC 109594</strain>
    </source>
</reference>
<keyword evidence="7 8" id="KW-0472">Membrane</keyword>
<evidence type="ECO:0000313" key="10">
    <source>
        <dbReference type="Proteomes" id="UP000013057"/>
    </source>
</evidence>
<evidence type="ECO:0000256" key="7">
    <source>
        <dbReference type="ARBA" id="ARBA00023136"/>
    </source>
</evidence>
<evidence type="ECO:0000256" key="4">
    <source>
        <dbReference type="ARBA" id="ARBA00022692"/>
    </source>
</evidence>
<feature type="transmembrane region" description="Helical" evidence="8">
    <location>
        <begin position="434"/>
        <end position="454"/>
    </location>
</feature>
<dbReference type="NCBIfam" id="TIGR00886">
    <property type="entry name" value="2A0108"/>
    <property type="match status" value="1"/>
</dbReference>
<evidence type="ECO:0000313" key="9">
    <source>
        <dbReference type="EMBL" id="GAC89767.1"/>
    </source>
</evidence>
<dbReference type="GO" id="GO:0042128">
    <property type="term" value="P:nitrate assimilation"/>
    <property type="evidence" value="ECO:0007669"/>
    <property type="project" value="UniProtKB-UniRule"/>
</dbReference>
<evidence type="ECO:0000256" key="5">
    <source>
        <dbReference type="ARBA" id="ARBA00022989"/>
    </source>
</evidence>
<feature type="transmembrane region" description="Helical" evidence="8">
    <location>
        <begin position="366"/>
        <end position="388"/>
    </location>
</feature>
<keyword evidence="6 8" id="KW-0534">Nitrate assimilation</keyword>
<dbReference type="InterPro" id="IPR044772">
    <property type="entry name" value="NO3_transporter"/>
</dbReference>
<feature type="transmembrane region" description="Helical" evidence="8">
    <location>
        <begin position="400"/>
        <end position="422"/>
    </location>
</feature>
<evidence type="ECO:0000256" key="6">
    <source>
        <dbReference type="ARBA" id="ARBA00023063"/>
    </source>
</evidence>
<proteinExistence type="inferred from homology"/>
<feature type="transmembrane region" description="Helical" evidence="8">
    <location>
        <begin position="98"/>
        <end position="116"/>
    </location>
</feature>
<sequence>MIKVQQLFLQSYFKKGETIFMSQTLKTASDHVERKSRIGSYWNPEDPVFWEKEGKKHARRNLWISVPTLMLAFIVWQIWSIVAARLNDIGFQFTQSQLFTLAAVPGLVGATLRFVYTFAVGKFGGRNWTVFSTGVLLIPAVGVGLAVQNPNTPYWVMLLLAALCGLGGGNFSSALANISFFFPKKEKGTALGINGGLGNMGVSVVQFVTPLIVTIGVFGAIGGEPQVLADGSKVWLQNAAFIWVIPIVFFTILAYFGMDNLPNAKQSVSEQFVIVKRKHTWIMTWLYVATFGSFIGYAAAFPLLLKSQFPEHVSLAFLGAFLAAAFRPVGGWLSDKLGGARVTNYILIVMGLGAAAVMYFTTEKHFIGFIVSFLILFIAAGMGSGSTFQMIPIIFPPKEAAPVLGFTAAFAAYGSFFIPKLFGWAAQNTGTPITAFYFFIAFYVVSLALNWYYYARKNAEVKC</sequence>
<dbReference type="Pfam" id="PF07690">
    <property type="entry name" value="MFS_1"/>
    <property type="match status" value="1"/>
</dbReference>
<evidence type="ECO:0000256" key="1">
    <source>
        <dbReference type="ARBA" id="ARBA00004651"/>
    </source>
</evidence>
<feature type="transmembrane region" description="Helical" evidence="8">
    <location>
        <begin position="312"/>
        <end position="330"/>
    </location>
</feature>